<feature type="transmembrane region" description="Helical" evidence="1">
    <location>
        <begin position="21"/>
        <end position="39"/>
    </location>
</feature>
<dbReference type="RefSeq" id="WP_246971538.1">
    <property type="nucleotide sequence ID" value="NZ_CP095397.1"/>
</dbReference>
<name>A0ABD5NUJ4_9EURY</name>
<organism evidence="2 3">
    <name type="scientific">Natribaculum luteum</name>
    <dbReference type="NCBI Taxonomy" id="1586232"/>
    <lineage>
        <taxon>Archaea</taxon>
        <taxon>Methanobacteriati</taxon>
        <taxon>Methanobacteriota</taxon>
        <taxon>Stenosarchaea group</taxon>
        <taxon>Halobacteria</taxon>
        <taxon>Halobacteriales</taxon>
        <taxon>Natrialbaceae</taxon>
        <taxon>Natribaculum</taxon>
    </lineage>
</organism>
<dbReference type="AlphaFoldDB" id="A0ABD5NUJ4"/>
<keyword evidence="1" id="KW-0812">Transmembrane</keyword>
<dbReference type="Proteomes" id="UP001595821">
    <property type="component" value="Unassembled WGS sequence"/>
</dbReference>
<dbReference type="EMBL" id="JBHSDJ010000002">
    <property type="protein sequence ID" value="MFC4245632.1"/>
    <property type="molecule type" value="Genomic_DNA"/>
</dbReference>
<keyword evidence="1" id="KW-0472">Membrane</keyword>
<evidence type="ECO:0000313" key="3">
    <source>
        <dbReference type="Proteomes" id="UP001595821"/>
    </source>
</evidence>
<reference evidence="2 3" key="1">
    <citation type="journal article" date="2014" name="Int. J. Syst. Evol. Microbiol.">
        <title>Complete genome sequence of Corynebacterium casei LMG S-19264T (=DSM 44701T), isolated from a smear-ripened cheese.</title>
        <authorList>
            <consortium name="US DOE Joint Genome Institute (JGI-PGF)"/>
            <person name="Walter F."/>
            <person name="Albersmeier A."/>
            <person name="Kalinowski J."/>
            <person name="Ruckert C."/>
        </authorList>
    </citation>
    <scope>NUCLEOTIDE SEQUENCE [LARGE SCALE GENOMIC DNA]</scope>
    <source>
        <strain evidence="2 3">IBRC-M 10912</strain>
    </source>
</reference>
<evidence type="ECO:0000313" key="2">
    <source>
        <dbReference type="EMBL" id="MFC4245632.1"/>
    </source>
</evidence>
<dbReference type="GeneID" id="71852446"/>
<keyword evidence="1" id="KW-1133">Transmembrane helix</keyword>
<evidence type="ECO:0008006" key="4">
    <source>
        <dbReference type="Google" id="ProtNLM"/>
    </source>
</evidence>
<protein>
    <recommendedName>
        <fullName evidence="4">Glycoside hydrolase</fullName>
    </recommendedName>
</protein>
<accession>A0ABD5NUJ4</accession>
<proteinExistence type="predicted"/>
<evidence type="ECO:0000256" key="1">
    <source>
        <dbReference type="SAM" id="Phobius"/>
    </source>
</evidence>
<sequence>MVDDFTHETNTANSRFSRRDYLLTAGGIGAGLAGSYVGYRQFFDGRSDDDSSSLGDPPERRTDFLWLGVSLWRDDAIRENLFAFARRHDLAVVLVQPKSTETPLAEVLRSPMATASEFDLDVWLNVGLLTDLPAEEFVTDGDARETHLDRLREVASVHDELFDTGRVILWQEAPVMGQWVEGGDWNQAAVDNLSELGPEIFAAQKRAVETANDALDVGLFVHFPYIVDSKRPEVFDALARDLRKRNAEPDFGFVDFYRGWYEKDAGPASANAAVRSLLSNARSALENRPVFYIGQSHTINPNHTPSKQAMRMNLRASIDAGAAGLGWYVRSGYVQTESGFDPFVPNVAGAEFDGDSIYTSTVARDRFLYPWLATFETKAGFEADDAFDLWLIGDRLGFYDHRLSMQTTDGEWEYVGDFGGYADGNYPDGSKATDGATVFRALDRARFLEGNSLACRIETAEESAGSDLRAAFVMPCDPTTYVHEREAAAFARGNAPLEEVTLGRTDERTALEPGETRQVEIPITDTGGRSLVHLRYPDHADLVGRLAAFESDEDIDPAARFDLWVHGSGLAEPSAAPSILDRDGTARPLADVGFVTSTDAIALCYGLERARFLGEAGLELADDTDASVEAAYAMPYAGSAAFRTPSRAADLLGEQPDEAKTFCLEFVTLE</sequence>
<gene>
    <name evidence="2" type="ORF">ACFOZ7_01200</name>
</gene>
<comment type="caution">
    <text evidence="2">The sequence shown here is derived from an EMBL/GenBank/DDBJ whole genome shotgun (WGS) entry which is preliminary data.</text>
</comment>